<evidence type="ECO:0000313" key="1">
    <source>
        <dbReference type="EMBL" id="SED28053.1"/>
    </source>
</evidence>
<protein>
    <recommendedName>
        <fullName evidence="3">Transmembrane protein</fullName>
    </recommendedName>
</protein>
<sequence>MRIVDGAVNAVTGAANATTSAVGAVGGAALGGVVGGVRGAASGARAGMESGSHSTPAAALTLAAVGAAGLVEWPVLVTAGGAALVLRQFGAGSRTSRDTEAPTSAAQ</sequence>
<gene>
    <name evidence="1" type="ORF">SAMN04490239_7620</name>
</gene>
<reference evidence="2" key="1">
    <citation type="submission" date="2016-10" db="EMBL/GenBank/DDBJ databases">
        <authorList>
            <person name="Varghese N."/>
            <person name="Submissions S."/>
        </authorList>
    </citation>
    <scope>NUCLEOTIDE SEQUENCE [LARGE SCALE GENOMIC DNA]</scope>
    <source>
        <strain evidence="2">DSM 44498</strain>
    </source>
</reference>
<dbReference type="RefSeq" id="WP_072940329.1">
    <property type="nucleotide sequence ID" value="NZ_CP070609.1"/>
</dbReference>
<evidence type="ECO:0008006" key="3">
    <source>
        <dbReference type="Google" id="ProtNLM"/>
    </source>
</evidence>
<proteinExistence type="predicted"/>
<dbReference type="AlphaFoldDB" id="A0A1H4ZD73"/>
<keyword evidence="2" id="KW-1185">Reference proteome</keyword>
<dbReference type="Proteomes" id="UP000183561">
    <property type="component" value="Unassembled WGS sequence"/>
</dbReference>
<dbReference type="EMBL" id="FNSV01000005">
    <property type="protein sequence ID" value="SED28053.1"/>
    <property type="molecule type" value="Genomic_DNA"/>
</dbReference>
<accession>A0A1H4ZD73</accession>
<dbReference type="OrthoDB" id="4764892at2"/>
<organism evidence="1 2">
    <name type="scientific">Rhodococcus koreensis</name>
    <dbReference type="NCBI Taxonomy" id="99653"/>
    <lineage>
        <taxon>Bacteria</taxon>
        <taxon>Bacillati</taxon>
        <taxon>Actinomycetota</taxon>
        <taxon>Actinomycetes</taxon>
        <taxon>Mycobacteriales</taxon>
        <taxon>Nocardiaceae</taxon>
        <taxon>Rhodococcus</taxon>
    </lineage>
</organism>
<evidence type="ECO:0000313" key="2">
    <source>
        <dbReference type="Proteomes" id="UP000183561"/>
    </source>
</evidence>
<name>A0A1H4ZD73_9NOCA</name>